<keyword evidence="3" id="KW-1185">Reference proteome</keyword>
<dbReference type="AlphaFoldDB" id="A0A6J8CHN4"/>
<name>A0A6J8CHN4_MYTCO</name>
<protein>
    <submittedName>
        <fullName evidence="2">Uncharacterized protein</fullName>
    </submittedName>
</protein>
<proteinExistence type="predicted"/>
<dbReference type="EMBL" id="CACVKT020005599">
    <property type="protein sequence ID" value="CAC5395988.1"/>
    <property type="molecule type" value="Genomic_DNA"/>
</dbReference>
<feature type="compositionally biased region" description="Basic and acidic residues" evidence="1">
    <location>
        <begin position="24"/>
        <end position="33"/>
    </location>
</feature>
<organism evidence="2 3">
    <name type="scientific">Mytilus coruscus</name>
    <name type="common">Sea mussel</name>
    <dbReference type="NCBI Taxonomy" id="42192"/>
    <lineage>
        <taxon>Eukaryota</taxon>
        <taxon>Metazoa</taxon>
        <taxon>Spiralia</taxon>
        <taxon>Lophotrochozoa</taxon>
        <taxon>Mollusca</taxon>
        <taxon>Bivalvia</taxon>
        <taxon>Autobranchia</taxon>
        <taxon>Pteriomorphia</taxon>
        <taxon>Mytilida</taxon>
        <taxon>Mytiloidea</taxon>
        <taxon>Mytilidae</taxon>
        <taxon>Mytilinae</taxon>
        <taxon>Mytilus</taxon>
    </lineage>
</organism>
<feature type="region of interest" description="Disordered" evidence="1">
    <location>
        <begin position="24"/>
        <end position="52"/>
    </location>
</feature>
<evidence type="ECO:0000313" key="2">
    <source>
        <dbReference type="EMBL" id="CAC5395988.1"/>
    </source>
</evidence>
<dbReference type="Proteomes" id="UP000507470">
    <property type="component" value="Unassembled WGS sequence"/>
</dbReference>
<sequence>MASEEIEGNISDLGFDLEQNLRIRESTPRERSSSSRVRSISESTHKGRGRNKSKISSVLDMVYEHTGLFETLSSDQIEFVKKLKDEITFSFSISDLSRYNSKGFYRETFQNLKKDLPSPVEDFTTSTLLMVHYAMEREKYGGKISKAVFKDLFKSFVKMVNLVPGQGEEWKSQMTILQQDVTTESDVVIMTKDFLNSIPPSTVSVVSIVEVKNLCGGVNESSHLKTHMKTRPIRGADSETASSCSEKSAVLGQHGGELLVHARAYGGRFASKKKRCRLHPGMIVIGTRVTLTLLEYNYDHMDELQNNSVNENSRSYIYYSEAKDFLKKEDRDLLMESFMRLILNVYWLNNSNYTCRRAVLCLWKVETVTSTKPTMNQTVDSIIFLNLR</sequence>
<gene>
    <name evidence="2" type="ORF">MCOR_30600</name>
</gene>
<accession>A0A6J8CHN4</accession>
<dbReference type="OrthoDB" id="6127116at2759"/>
<evidence type="ECO:0000256" key="1">
    <source>
        <dbReference type="SAM" id="MobiDB-lite"/>
    </source>
</evidence>
<reference evidence="2 3" key="1">
    <citation type="submission" date="2020-06" db="EMBL/GenBank/DDBJ databases">
        <authorList>
            <person name="Li R."/>
            <person name="Bekaert M."/>
        </authorList>
    </citation>
    <scope>NUCLEOTIDE SEQUENCE [LARGE SCALE GENOMIC DNA]</scope>
    <source>
        <strain evidence="3">wild</strain>
    </source>
</reference>
<evidence type="ECO:0000313" key="3">
    <source>
        <dbReference type="Proteomes" id="UP000507470"/>
    </source>
</evidence>